<dbReference type="OrthoDB" id="47007at2759"/>
<dbReference type="Gene3D" id="3.40.50.720">
    <property type="entry name" value="NAD(P)-binding Rossmann-like Domain"/>
    <property type="match status" value="1"/>
</dbReference>
<sequence length="266" mass="28366">MSVSFDFKGKSVIITGSISGIGAETAKQFTKFGANVVITGRNASKVSEVAQMCRTISTMSETKTEILEVVADVTNENDMRRLVNETISAFGKIDILVNNAGEGLRAPITDPEILTKFRKTMDINLMSVVLLTHLCVEHLEKTKGNIINISSVAALRNSLHATTYNVAKCALDMFSNCMALELGAKGIRVNVINPGVIKTNFLVARGIDPSNVKDVQEGYASKLPLGRVGESEEIANAILFLASDASSFTTGTNLVVDGGHVVGNVS</sequence>
<evidence type="ECO:0000313" key="2">
    <source>
        <dbReference type="Proteomes" id="UP001151699"/>
    </source>
</evidence>
<dbReference type="PANTHER" id="PTHR43975">
    <property type="entry name" value="ZGC:101858"/>
    <property type="match status" value="1"/>
</dbReference>
<comment type="caution">
    <text evidence="1">The sequence shown here is derived from an EMBL/GenBank/DDBJ whole genome shotgun (WGS) entry which is preliminary data.</text>
</comment>
<gene>
    <name evidence="1" type="primary">HSD17B14</name>
    <name evidence="1" type="ORF">Bhyg_00921</name>
</gene>
<name>A0A9Q0S6C4_9DIPT</name>
<dbReference type="NCBIfam" id="NF005559">
    <property type="entry name" value="PRK07231.1"/>
    <property type="match status" value="1"/>
</dbReference>
<organism evidence="1 2">
    <name type="scientific">Pseudolycoriella hygida</name>
    <dbReference type="NCBI Taxonomy" id="35572"/>
    <lineage>
        <taxon>Eukaryota</taxon>
        <taxon>Metazoa</taxon>
        <taxon>Ecdysozoa</taxon>
        <taxon>Arthropoda</taxon>
        <taxon>Hexapoda</taxon>
        <taxon>Insecta</taxon>
        <taxon>Pterygota</taxon>
        <taxon>Neoptera</taxon>
        <taxon>Endopterygota</taxon>
        <taxon>Diptera</taxon>
        <taxon>Nematocera</taxon>
        <taxon>Sciaroidea</taxon>
        <taxon>Sciaridae</taxon>
        <taxon>Pseudolycoriella</taxon>
    </lineage>
</organism>
<dbReference type="PANTHER" id="PTHR43975:SF2">
    <property type="entry name" value="EG:BACR7A4.14 PROTEIN-RELATED"/>
    <property type="match status" value="1"/>
</dbReference>
<dbReference type="AlphaFoldDB" id="A0A9Q0S6C4"/>
<accession>A0A9Q0S6C4</accession>
<keyword evidence="2" id="KW-1185">Reference proteome</keyword>
<protein>
    <submittedName>
        <fullName evidence="1">17-beta-hydroxysteroid dehydrogenase 14</fullName>
    </submittedName>
</protein>
<dbReference type="Proteomes" id="UP001151699">
    <property type="component" value="Chromosome A"/>
</dbReference>
<evidence type="ECO:0000313" key="1">
    <source>
        <dbReference type="EMBL" id="KAJ6645713.1"/>
    </source>
</evidence>
<dbReference type="EMBL" id="WJQU01000001">
    <property type="protein sequence ID" value="KAJ6645713.1"/>
    <property type="molecule type" value="Genomic_DNA"/>
</dbReference>
<dbReference type="Pfam" id="PF13561">
    <property type="entry name" value="adh_short_C2"/>
    <property type="match status" value="1"/>
</dbReference>
<dbReference type="InterPro" id="IPR036291">
    <property type="entry name" value="NAD(P)-bd_dom_sf"/>
</dbReference>
<reference evidence="1" key="1">
    <citation type="submission" date="2022-07" db="EMBL/GenBank/DDBJ databases">
        <authorList>
            <person name="Trinca V."/>
            <person name="Uliana J.V.C."/>
            <person name="Torres T.T."/>
            <person name="Ward R.J."/>
            <person name="Monesi N."/>
        </authorList>
    </citation>
    <scope>NUCLEOTIDE SEQUENCE</scope>
    <source>
        <strain evidence="1">HSMRA1968</strain>
        <tissue evidence="1">Whole embryos</tissue>
    </source>
</reference>
<dbReference type="PRINTS" id="PR00080">
    <property type="entry name" value="SDRFAMILY"/>
</dbReference>
<dbReference type="SUPFAM" id="SSF51735">
    <property type="entry name" value="NAD(P)-binding Rossmann-fold domains"/>
    <property type="match status" value="1"/>
</dbReference>
<dbReference type="FunFam" id="3.40.50.720:FF:000084">
    <property type="entry name" value="Short-chain dehydrogenase reductase"/>
    <property type="match status" value="1"/>
</dbReference>
<dbReference type="InterPro" id="IPR002347">
    <property type="entry name" value="SDR_fam"/>
</dbReference>
<proteinExistence type="predicted"/>
<dbReference type="PRINTS" id="PR00081">
    <property type="entry name" value="GDHRDH"/>
</dbReference>